<feature type="non-terminal residue" evidence="2">
    <location>
        <position position="243"/>
    </location>
</feature>
<name>A0ABT3I319_9FLAO</name>
<sequence>MTNIKEIFENKIKIDAKVVSIESLFNNEDRLKNTNYKPSYQRNYVWDDEKATYFIESILLGTEIPPLIYFRNVSKVEIIDGRQRYETILRFLSNDFKLKKSGLKKLDSKEFINKNFENLDLKFRDLFYETRLRIIEFSFNTRQGINDIIEDDIKKEIFKRYNTGITPLKNTDIERAEFLFDNVNTFFKEKVLKDKVLKETLTTLFYFERGNDEILLKKIRELLIIENIPIRYFANKKGDIINA</sequence>
<feature type="domain" description="GmrSD restriction endonucleases N-terminal" evidence="1">
    <location>
        <begin position="21"/>
        <end position="178"/>
    </location>
</feature>
<gene>
    <name evidence="2" type="ORF">OMO38_18190</name>
</gene>
<dbReference type="PANTHER" id="PTHR39639:SF1">
    <property type="entry name" value="DUF262 DOMAIN-CONTAINING PROTEIN"/>
    <property type="match status" value="1"/>
</dbReference>
<evidence type="ECO:0000313" key="2">
    <source>
        <dbReference type="EMBL" id="MCW3170462.1"/>
    </source>
</evidence>
<keyword evidence="3" id="KW-1185">Reference proteome</keyword>
<dbReference type="PANTHER" id="PTHR39639">
    <property type="entry name" value="CHROMOSOME 16, WHOLE GENOME SHOTGUN SEQUENCE"/>
    <property type="match status" value="1"/>
</dbReference>
<accession>A0ABT3I319</accession>
<proteinExistence type="predicted"/>
<reference evidence="2" key="1">
    <citation type="submission" date="2022-10" db="EMBL/GenBank/DDBJ databases">
        <title>Chryseobacterium babae sp. nov. isolated from the gut of the beetle Oryctes rhinoceros, and Chryseobacterium kimseyorum sp. nov., isolated from a stick insect rearing cage.</title>
        <authorList>
            <person name="Shelomi M."/>
            <person name="Han C.-J."/>
            <person name="Chen W.-M."/>
            <person name="Chen H.-K."/>
            <person name="Liaw S.-J."/>
            <person name="Muhle E."/>
            <person name="Clermont D."/>
        </authorList>
    </citation>
    <scope>NUCLEOTIDE SEQUENCE</scope>
    <source>
        <strain evidence="2">09-1422</strain>
    </source>
</reference>
<dbReference type="Proteomes" id="UP001163731">
    <property type="component" value="Unassembled WGS sequence"/>
</dbReference>
<evidence type="ECO:0000259" key="1">
    <source>
        <dbReference type="Pfam" id="PF03235"/>
    </source>
</evidence>
<evidence type="ECO:0000313" key="3">
    <source>
        <dbReference type="Proteomes" id="UP001163731"/>
    </source>
</evidence>
<dbReference type="RefSeq" id="WP_264751608.1">
    <property type="nucleotide sequence ID" value="NZ_JAPDHW010000020.1"/>
</dbReference>
<dbReference type="Pfam" id="PF03235">
    <property type="entry name" value="GmrSD_N"/>
    <property type="match status" value="1"/>
</dbReference>
<comment type="caution">
    <text evidence="2">The sequence shown here is derived from an EMBL/GenBank/DDBJ whole genome shotgun (WGS) entry which is preliminary data.</text>
</comment>
<dbReference type="EMBL" id="JAPDHW010000020">
    <property type="protein sequence ID" value="MCW3170462.1"/>
    <property type="molecule type" value="Genomic_DNA"/>
</dbReference>
<protein>
    <submittedName>
        <fullName evidence="2">DUF262 domain-containing protein</fullName>
    </submittedName>
</protein>
<dbReference type="InterPro" id="IPR004919">
    <property type="entry name" value="GmrSD_N"/>
</dbReference>
<organism evidence="2 3">
    <name type="scientific">Chryseobacterium kimseyorum</name>
    <dbReference type="NCBI Taxonomy" id="2984028"/>
    <lineage>
        <taxon>Bacteria</taxon>
        <taxon>Pseudomonadati</taxon>
        <taxon>Bacteroidota</taxon>
        <taxon>Flavobacteriia</taxon>
        <taxon>Flavobacteriales</taxon>
        <taxon>Weeksellaceae</taxon>
        <taxon>Chryseobacterium group</taxon>
        <taxon>Chryseobacterium</taxon>
    </lineage>
</organism>